<name>A0A5S3PPK0_9FLAO</name>
<accession>A0A5S3PPK0</accession>
<dbReference type="AlphaFoldDB" id="A0A5S3PPK0"/>
<reference evidence="3 4" key="1">
    <citation type="submission" date="2019-05" db="EMBL/GenBank/DDBJ databases">
        <authorList>
            <person name="Zhang J.-Y."/>
            <person name="Feg X."/>
            <person name="Du Z.-J."/>
        </authorList>
    </citation>
    <scope>NUCLEOTIDE SEQUENCE [LARGE SCALE GENOMIC DNA]</scope>
    <source>
        <strain evidence="3 4">RZ26</strain>
    </source>
</reference>
<gene>
    <name evidence="3" type="ORF">FEE95_09195</name>
</gene>
<dbReference type="Pfam" id="PF01261">
    <property type="entry name" value="AP_endonuc_2"/>
    <property type="match status" value="1"/>
</dbReference>
<organism evidence="3 4">
    <name type="scientific">Maribacter algarum</name>
    <name type="common">ex Zhang et al. 2020</name>
    <dbReference type="NCBI Taxonomy" id="2578118"/>
    <lineage>
        <taxon>Bacteria</taxon>
        <taxon>Pseudomonadati</taxon>
        <taxon>Bacteroidota</taxon>
        <taxon>Flavobacteriia</taxon>
        <taxon>Flavobacteriales</taxon>
        <taxon>Flavobacteriaceae</taxon>
        <taxon>Maribacter</taxon>
    </lineage>
</organism>
<dbReference type="InterPro" id="IPR013022">
    <property type="entry name" value="Xyl_isomerase-like_TIM-brl"/>
</dbReference>
<keyword evidence="3" id="KW-0413">Isomerase</keyword>
<keyword evidence="1" id="KW-0732">Signal</keyword>
<dbReference type="GO" id="GO:0016853">
    <property type="term" value="F:isomerase activity"/>
    <property type="evidence" value="ECO:0007669"/>
    <property type="project" value="UniProtKB-KW"/>
</dbReference>
<comment type="caution">
    <text evidence="3">The sequence shown here is derived from an EMBL/GenBank/DDBJ whole genome shotgun (WGS) entry which is preliminary data.</text>
</comment>
<dbReference type="EMBL" id="VATY01000002">
    <property type="protein sequence ID" value="TMM56670.1"/>
    <property type="molecule type" value="Genomic_DNA"/>
</dbReference>
<dbReference type="Gene3D" id="3.20.20.150">
    <property type="entry name" value="Divalent-metal-dependent TIM barrel enzymes"/>
    <property type="match status" value="1"/>
</dbReference>
<dbReference type="Proteomes" id="UP000310314">
    <property type="component" value="Unassembled WGS sequence"/>
</dbReference>
<evidence type="ECO:0000259" key="2">
    <source>
        <dbReference type="Pfam" id="PF01261"/>
    </source>
</evidence>
<dbReference type="RefSeq" id="WP_138657654.1">
    <property type="nucleotide sequence ID" value="NZ_VATY01000002.1"/>
</dbReference>
<dbReference type="PANTHER" id="PTHR12110">
    <property type="entry name" value="HYDROXYPYRUVATE ISOMERASE"/>
    <property type="match status" value="1"/>
</dbReference>
<proteinExistence type="predicted"/>
<evidence type="ECO:0000313" key="3">
    <source>
        <dbReference type="EMBL" id="TMM56670.1"/>
    </source>
</evidence>
<dbReference type="OrthoDB" id="9798407at2"/>
<dbReference type="InterPro" id="IPR036237">
    <property type="entry name" value="Xyl_isomerase-like_sf"/>
</dbReference>
<dbReference type="PANTHER" id="PTHR12110:SF41">
    <property type="entry name" value="INOSOSE DEHYDRATASE"/>
    <property type="match status" value="1"/>
</dbReference>
<feature type="chain" id="PRO_5024426960" evidence="1">
    <location>
        <begin position="25"/>
        <end position="280"/>
    </location>
</feature>
<protein>
    <submittedName>
        <fullName evidence="3">Sugar phosphate isomerase/epimerase</fullName>
    </submittedName>
</protein>
<feature type="domain" description="Xylose isomerase-like TIM barrel" evidence="2">
    <location>
        <begin position="49"/>
        <end position="277"/>
    </location>
</feature>
<dbReference type="InterPro" id="IPR050312">
    <property type="entry name" value="IolE/XylAMocC-like"/>
</dbReference>
<dbReference type="SUPFAM" id="SSF51658">
    <property type="entry name" value="Xylose isomerase-like"/>
    <property type="match status" value="1"/>
</dbReference>
<keyword evidence="4" id="KW-1185">Reference proteome</keyword>
<feature type="signal peptide" evidence="1">
    <location>
        <begin position="1"/>
        <end position="24"/>
    </location>
</feature>
<evidence type="ECO:0000313" key="4">
    <source>
        <dbReference type="Proteomes" id="UP000310314"/>
    </source>
</evidence>
<evidence type="ECO:0000256" key="1">
    <source>
        <dbReference type="SAM" id="SignalP"/>
    </source>
</evidence>
<sequence>MNKSILILIAYAVISQFAASEVNAQEIGLQLYSLRNEFPKDVPGTFAKIKAWGIHNLEDGNDGTYGYTQEEYNAMLAENELKIVSVSAPFEELRDSPETVLTRAKNYNAEYIVCFWIPHDGNKFTLTDTQNALAVFNKAGELYEKEGVTLVYHPHGYEFRSYGDELLIDHLIKNSKYFDFEMDVYWFAHPGEDPVAWLRKYPKEFKLMHLKDCQKGTKGNQNGQSDVETNVVLGTGQIDIAGVVAEAKKMGIEYLFIEDESSKVIDQTPKSLAFLKSLEE</sequence>